<dbReference type="Gramene" id="mRNA:HanXRQr2_Chr17g0811191">
    <property type="protein sequence ID" value="CDS:HanXRQr2_Chr17g0811191.1"/>
    <property type="gene ID" value="HanXRQr2_Chr17g0811191"/>
</dbReference>
<keyword evidence="2" id="KW-1185">Reference proteome</keyword>
<proteinExistence type="predicted"/>
<organism evidence="1 2">
    <name type="scientific">Helianthus annuus</name>
    <name type="common">Common sunflower</name>
    <dbReference type="NCBI Taxonomy" id="4232"/>
    <lineage>
        <taxon>Eukaryota</taxon>
        <taxon>Viridiplantae</taxon>
        <taxon>Streptophyta</taxon>
        <taxon>Embryophyta</taxon>
        <taxon>Tracheophyta</taxon>
        <taxon>Spermatophyta</taxon>
        <taxon>Magnoliopsida</taxon>
        <taxon>eudicotyledons</taxon>
        <taxon>Gunneridae</taxon>
        <taxon>Pentapetalae</taxon>
        <taxon>asterids</taxon>
        <taxon>campanulids</taxon>
        <taxon>Asterales</taxon>
        <taxon>Asteraceae</taxon>
        <taxon>Asteroideae</taxon>
        <taxon>Heliantheae alliance</taxon>
        <taxon>Heliantheae</taxon>
        <taxon>Helianthus</taxon>
    </lineage>
</organism>
<sequence>MKISVSELYLFLFSILKSTSLIFFRSNQSSLIQVSLQSIHESGMISSFFVNL</sequence>
<protein>
    <submittedName>
        <fullName evidence="1">Uncharacterized protein</fullName>
    </submittedName>
</protein>
<reference evidence="1" key="1">
    <citation type="journal article" date="2017" name="Nature">
        <title>The sunflower genome provides insights into oil metabolism, flowering and Asterid evolution.</title>
        <authorList>
            <person name="Badouin H."/>
            <person name="Gouzy J."/>
            <person name="Grassa C.J."/>
            <person name="Murat F."/>
            <person name="Staton S.E."/>
            <person name="Cottret L."/>
            <person name="Lelandais-Briere C."/>
            <person name="Owens G.L."/>
            <person name="Carrere S."/>
            <person name="Mayjonade B."/>
            <person name="Legrand L."/>
            <person name="Gill N."/>
            <person name="Kane N.C."/>
            <person name="Bowers J.E."/>
            <person name="Hubner S."/>
            <person name="Bellec A."/>
            <person name="Berard A."/>
            <person name="Berges H."/>
            <person name="Blanchet N."/>
            <person name="Boniface M.C."/>
            <person name="Brunel D."/>
            <person name="Catrice O."/>
            <person name="Chaidir N."/>
            <person name="Claudel C."/>
            <person name="Donnadieu C."/>
            <person name="Faraut T."/>
            <person name="Fievet G."/>
            <person name="Helmstetter N."/>
            <person name="King M."/>
            <person name="Knapp S.J."/>
            <person name="Lai Z."/>
            <person name="Le Paslier M.C."/>
            <person name="Lippi Y."/>
            <person name="Lorenzon L."/>
            <person name="Mandel J.R."/>
            <person name="Marage G."/>
            <person name="Marchand G."/>
            <person name="Marquand E."/>
            <person name="Bret-Mestries E."/>
            <person name="Morien E."/>
            <person name="Nambeesan S."/>
            <person name="Nguyen T."/>
            <person name="Pegot-Espagnet P."/>
            <person name="Pouilly N."/>
            <person name="Raftis F."/>
            <person name="Sallet E."/>
            <person name="Schiex T."/>
            <person name="Thomas J."/>
            <person name="Vandecasteele C."/>
            <person name="Vares D."/>
            <person name="Vear F."/>
            <person name="Vautrin S."/>
            <person name="Crespi M."/>
            <person name="Mangin B."/>
            <person name="Burke J.M."/>
            <person name="Salse J."/>
            <person name="Munos S."/>
            <person name="Vincourt P."/>
            <person name="Rieseberg L.H."/>
            <person name="Langlade N.B."/>
        </authorList>
    </citation>
    <scope>NUCLEOTIDE SEQUENCE</scope>
    <source>
        <tissue evidence="1">Leaves</tissue>
    </source>
</reference>
<evidence type="ECO:0000313" key="2">
    <source>
        <dbReference type="Proteomes" id="UP000215914"/>
    </source>
</evidence>
<name>A0A9K3GUZ0_HELAN</name>
<dbReference type="EMBL" id="MNCJ02000332">
    <property type="protein sequence ID" value="KAF5756146.1"/>
    <property type="molecule type" value="Genomic_DNA"/>
</dbReference>
<dbReference type="Proteomes" id="UP000215914">
    <property type="component" value="Unassembled WGS sequence"/>
</dbReference>
<dbReference type="AlphaFoldDB" id="A0A9K3GUZ0"/>
<evidence type="ECO:0000313" key="1">
    <source>
        <dbReference type="EMBL" id="KAF5756146.1"/>
    </source>
</evidence>
<accession>A0A9K3GUZ0</accession>
<comment type="caution">
    <text evidence="1">The sequence shown here is derived from an EMBL/GenBank/DDBJ whole genome shotgun (WGS) entry which is preliminary data.</text>
</comment>
<reference evidence="1" key="2">
    <citation type="submission" date="2020-06" db="EMBL/GenBank/DDBJ databases">
        <title>Helianthus annuus Genome sequencing and assembly Release 2.</title>
        <authorList>
            <person name="Gouzy J."/>
            <person name="Langlade N."/>
            <person name="Munos S."/>
        </authorList>
    </citation>
    <scope>NUCLEOTIDE SEQUENCE</scope>
    <source>
        <tissue evidence="1">Leaves</tissue>
    </source>
</reference>
<gene>
    <name evidence="1" type="ORF">HanXRQr2_Chr17g0811191</name>
</gene>